<feature type="compositionally biased region" description="Polar residues" evidence="1">
    <location>
        <begin position="69"/>
        <end position="85"/>
    </location>
</feature>
<dbReference type="Proteomes" id="UP001562357">
    <property type="component" value="Unassembled WGS sequence"/>
</dbReference>
<feature type="region of interest" description="Disordered" evidence="1">
    <location>
        <begin position="1"/>
        <end position="85"/>
    </location>
</feature>
<evidence type="ECO:0000313" key="2">
    <source>
        <dbReference type="EMBL" id="GAB0134014.1"/>
    </source>
</evidence>
<dbReference type="EMBL" id="BAAFGZ010000064">
    <property type="protein sequence ID" value="GAB0134014.1"/>
    <property type="molecule type" value="Genomic_DNA"/>
</dbReference>
<feature type="compositionally biased region" description="Polar residues" evidence="1">
    <location>
        <begin position="7"/>
        <end position="16"/>
    </location>
</feature>
<accession>A0ABQ0CKP2</accession>
<organism evidence="2 3">
    <name type="scientific">Epichloe bromicola</name>
    <dbReference type="NCBI Taxonomy" id="79588"/>
    <lineage>
        <taxon>Eukaryota</taxon>
        <taxon>Fungi</taxon>
        <taxon>Dikarya</taxon>
        <taxon>Ascomycota</taxon>
        <taxon>Pezizomycotina</taxon>
        <taxon>Sordariomycetes</taxon>
        <taxon>Hypocreomycetidae</taxon>
        <taxon>Hypocreales</taxon>
        <taxon>Clavicipitaceae</taxon>
        <taxon>Epichloe</taxon>
    </lineage>
</organism>
<feature type="compositionally biased region" description="Basic and acidic residues" evidence="1">
    <location>
        <begin position="17"/>
        <end position="57"/>
    </location>
</feature>
<sequence>MDGCSDSAAQHGQSPTEQRRIEQVGGPDARHKLPADKLKESIHAARTSQDLRDRYSKDDDEDGKQDSDNNGLSSQLPAPLRSSSLGYEEDGTIALRRGLGLDEFKEMDQNRFRNLRVNVATIDETSVSESAHFNGSLLRPASEKSYATPMDDFATLQRATSDPPACSREDALCHYDGNRDPMEAGLRRSRLFLAYLGNGIRKDVLVADAIQVQQDLAAECILSRDFALSPSAHRLDNTSPTEADHTLETEVMTRPEPRCEQAVVQCAVRRARKDASTG</sequence>
<evidence type="ECO:0000313" key="3">
    <source>
        <dbReference type="Proteomes" id="UP001562357"/>
    </source>
</evidence>
<comment type="caution">
    <text evidence="2">The sequence shown here is derived from an EMBL/GenBank/DDBJ whole genome shotgun (WGS) entry which is preliminary data.</text>
</comment>
<gene>
    <name evidence="2" type="primary">g2401</name>
    <name evidence="2" type="ORF">EsDP_00002401</name>
</gene>
<evidence type="ECO:0000256" key="1">
    <source>
        <dbReference type="SAM" id="MobiDB-lite"/>
    </source>
</evidence>
<keyword evidence="3" id="KW-1185">Reference proteome</keyword>
<proteinExistence type="predicted"/>
<name>A0ABQ0CKP2_9HYPO</name>
<reference evidence="3" key="1">
    <citation type="submission" date="2024-06" db="EMBL/GenBank/DDBJ databases">
        <title>Draft Genome Sequences of Epichloe bromicola Strains Isolated from Elymus ciliaris.</title>
        <authorList>
            <consortium name="Epichloe bromicola genome sequencing consortium"/>
            <person name="Miura A."/>
            <person name="Imano S."/>
            <person name="Ashida A."/>
            <person name="Sato I."/>
            <person name="Chiba S."/>
            <person name="Tanaka A."/>
            <person name="Camagna M."/>
            <person name="Takemoto D."/>
        </authorList>
    </citation>
    <scope>NUCLEOTIDE SEQUENCE [LARGE SCALE GENOMIC DNA]</scope>
    <source>
        <strain evidence="3">DP</strain>
    </source>
</reference>
<protein>
    <submittedName>
        <fullName evidence="2">Uncharacterized protein</fullName>
    </submittedName>
</protein>